<evidence type="ECO:0000256" key="3">
    <source>
        <dbReference type="ARBA" id="ARBA00022692"/>
    </source>
</evidence>
<dbReference type="Pfam" id="PF03600">
    <property type="entry name" value="CitMHS"/>
    <property type="match status" value="1"/>
</dbReference>
<feature type="transmembrane region" description="Helical" evidence="7">
    <location>
        <begin position="435"/>
        <end position="453"/>
    </location>
</feature>
<feature type="transmembrane region" description="Helical" evidence="7">
    <location>
        <begin position="96"/>
        <end position="122"/>
    </location>
</feature>
<dbReference type="GO" id="GO:0005886">
    <property type="term" value="C:plasma membrane"/>
    <property type="evidence" value="ECO:0007669"/>
    <property type="project" value="TreeGrafter"/>
</dbReference>
<dbReference type="AlphaFoldDB" id="A0AA37HN60"/>
<keyword evidence="4" id="KW-0677">Repeat</keyword>
<evidence type="ECO:0000259" key="8">
    <source>
        <dbReference type="PROSITE" id="PS51202"/>
    </source>
</evidence>
<dbReference type="InterPro" id="IPR036721">
    <property type="entry name" value="RCK_C_sf"/>
</dbReference>
<evidence type="ECO:0000256" key="6">
    <source>
        <dbReference type="ARBA" id="ARBA00023136"/>
    </source>
</evidence>
<proteinExistence type="predicted"/>
<dbReference type="RefSeq" id="WP_238302130.1">
    <property type="nucleotide sequence ID" value="NZ_BPQM01000030.1"/>
</dbReference>
<dbReference type="Pfam" id="PF02080">
    <property type="entry name" value="TrkA_C"/>
    <property type="match status" value="1"/>
</dbReference>
<evidence type="ECO:0000256" key="2">
    <source>
        <dbReference type="ARBA" id="ARBA00022448"/>
    </source>
</evidence>
<dbReference type="PANTHER" id="PTHR43652">
    <property type="entry name" value="BASIC AMINO ACID ANTIPORTER YFCC-RELATED"/>
    <property type="match status" value="1"/>
</dbReference>
<organism evidence="9 10">
    <name type="scientific">Methylobacterium gregans</name>
    <dbReference type="NCBI Taxonomy" id="374424"/>
    <lineage>
        <taxon>Bacteria</taxon>
        <taxon>Pseudomonadati</taxon>
        <taxon>Pseudomonadota</taxon>
        <taxon>Alphaproteobacteria</taxon>
        <taxon>Hyphomicrobiales</taxon>
        <taxon>Methylobacteriaceae</taxon>
        <taxon>Methylobacterium</taxon>
    </lineage>
</organism>
<gene>
    <name evidence="9" type="ORF">NBEOAGPD_1640</name>
</gene>
<evidence type="ECO:0000256" key="7">
    <source>
        <dbReference type="SAM" id="Phobius"/>
    </source>
</evidence>
<dbReference type="PROSITE" id="PS51202">
    <property type="entry name" value="RCK_C"/>
    <property type="match status" value="2"/>
</dbReference>
<dbReference type="GO" id="GO:0006813">
    <property type="term" value="P:potassium ion transport"/>
    <property type="evidence" value="ECO:0007669"/>
    <property type="project" value="InterPro"/>
</dbReference>
<evidence type="ECO:0000313" key="9">
    <source>
        <dbReference type="EMBL" id="GJD78426.1"/>
    </source>
</evidence>
<name>A0AA37HN60_9HYPH</name>
<sequence>MTVDQVLAFGLIGVTVAAFVWDRLPYDVVALTALAVGIAIGLVPADKAFSGFSDDIVVIVGAALVLSAAIARSGAVETLMRPLMPHLTSAGRQVPILVAGVLLLSMVTKNVGALAIFMPIALQLGRRSGTPPSAMLMPMAFASLIGGIVTLVGTSPNVIVSKVRADLTGQPFGMFDYTPVGLCVAAAGFAFLCLGWRLLPRRDGGTRSMEAAFTLERYTTEARLPAGHPAAGGPVAALEGQGDGEVRIATVLRERFRRYPASPDFALKDEDVLLLNGEPDALERFVARTGLTLAGAAPAAEAVVMEGVVTAESDLVGRTAAQLDLERASGLGILAVSRRGRRIEQRLSSVRFRAGDVVVVRGRAAALAPALGTLKVLPLAAREIALGRNDRSWLPAAILLAAMGLVALHVVPVAVAFFGAVVAVLLLRSMTPHEAYQAVEWPVLVLLGALIPISETVSSTGGADLIAAHLTALVQGLSPVAALAAILVLAMAVTPFLNNAATVLIMGPIAAKLATKLGLNPDPFLMAVALGAACDFLTPIGHQCNTLVLGPGGYRFGDYARLGLPLSLIVIVVGVPLIAIVWPLHRG</sequence>
<keyword evidence="3 7" id="KW-0812">Transmembrane</keyword>
<feature type="transmembrane region" description="Helical" evidence="7">
    <location>
        <begin position="57"/>
        <end position="76"/>
    </location>
</feature>
<dbReference type="EMBL" id="BPQM01000030">
    <property type="protein sequence ID" value="GJD78426.1"/>
    <property type="molecule type" value="Genomic_DNA"/>
</dbReference>
<dbReference type="InterPro" id="IPR051679">
    <property type="entry name" value="DASS-Related_Transporters"/>
</dbReference>
<feature type="domain" description="RCK C-terminal" evidence="8">
    <location>
        <begin position="207"/>
        <end position="285"/>
    </location>
</feature>
<dbReference type="GO" id="GO:0008324">
    <property type="term" value="F:monoatomic cation transmembrane transporter activity"/>
    <property type="evidence" value="ECO:0007669"/>
    <property type="project" value="InterPro"/>
</dbReference>
<keyword evidence="10" id="KW-1185">Reference proteome</keyword>
<keyword evidence="2" id="KW-0813">Transport</keyword>
<dbReference type="InterPro" id="IPR004680">
    <property type="entry name" value="Cit_transptr-like_dom"/>
</dbReference>
<dbReference type="InterPro" id="IPR006037">
    <property type="entry name" value="RCK_C"/>
</dbReference>
<feature type="transmembrane region" description="Helical" evidence="7">
    <location>
        <begin position="134"/>
        <end position="159"/>
    </location>
</feature>
<feature type="transmembrane region" description="Helical" evidence="7">
    <location>
        <begin position="465"/>
        <end position="490"/>
    </location>
</feature>
<dbReference type="Proteomes" id="UP001055108">
    <property type="component" value="Unassembled WGS sequence"/>
</dbReference>
<feature type="transmembrane region" description="Helical" evidence="7">
    <location>
        <begin position="28"/>
        <end position="45"/>
    </location>
</feature>
<dbReference type="SUPFAM" id="SSF116726">
    <property type="entry name" value="TrkA C-terminal domain-like"/>
    <property type="match status" value="2"/>
</dbReference>
<feature type="transmembrane region" description="Helical" evidence="7">
    <location>
        <begin position="562"/>
        <end position="584"/>
    </location>
</feature>
<reference evidence="9" key="2">
    <citation type="submission" date="2021-08" db="EMBL/GenBank/DDBJ databases">
        <authorList>
            <person name="Tani A."/>
            <person name="Ola A."/>
            <person name="Ogura Y."/>
            <person name="Katsura K."/>
            <person name="Hayashi T."/>
        </authorList>
    </citation>
    <scope>NUCLEOTIDE SEQUENCE</scope>
    <source>
        <strain evidence="9">NBRC 103626</strain>
    </source>
</reference>
<evidence type="ECO:0000256" key="1">
    <source>
        <dbReference type="ARBA" id="ARBA00004141"/>
    </source>
</evidence>
<dbReference type="CDD" id="cd01115">
    <property type="entry name" value="SLC13_permease"/>
    <property type="match status" value="1"/>
</dbReference>
<comment type="caution">
    <text evidence="9">The sequence shown here is derived from an EMBL/GenBank/DDBJ whole genome shotgun (WGS) entry which is preliminary data.</text>
</comment>
<protein>
    <recommendedName>
        <fullName evidence="8">RCK C-terminal domain-containing protein</fullName>
    </recommendedName>
</protein>
<dbReference type="Gene3D" id="3.30.70.1450">
    <property type="entry name" value="Regulator of K+ conductance, C-terminal domain"/>
    <property type="match status" value="2"/>
</dbReference>
<keyword evidence="5 7" id="KW-1133">Transmembrane helix</keyword>
<feature type="domain" description="RCK C-terminal" evidence="8">
    <location>
        <begin position="291"/>
        <end position="377"/>
    </location>
</feature>
<reference evidence="9" key="1">
    <citation type="journal article" date="2016" name="Front. Microbiol.">
        <title>Genome Sequence of the Piezophilic, Mesophilic Sulfate-Reducing Bacterium Desulfovibrio indicus J2T.</title>
        <authorList>
            <person name="Cao J."/>
            <person name="Maignien L."/>
            <person name="Shao Z."/>
            <person name="Alain K."/>
            <person name="Jebbar M."/>
        </authorList>
    </citation>
    <scope>NUCLEOTIDE SEQUENCE</scope>
    <source>
        <strain evidence="9">NBRC 103626</strain>
    </source>
</reference>
<evidence type="ECO:0000313" key="10">
    <source>
        <dbReference type="Proteomes" id="UP001055108"/>
    </source>
</evidence>
<feature type="transmembrane region" description="Helical" evidence="7">
    <location>
        <begin position="396"/>
        <end position="429"/>
    </location>
</feature>
<keyword evidence="6 7" id="KW-0472">Membrane</keyword>
<comment type="subcellular location">
    <subcellularLocation>
        <location evidence="1">Membrane</location>
        <topology evidence="1">Multi-pass membrane protein</topology>
    </subcellularLocation>
</comment>
<accession>A0AA37HN60</accession>
<feature type="transmembrane region" description="Helical" evidence="7">
    <location>
        <begin position="179"/>
        <end position="199"/>
    </location>
</feature>
<dbReference type="PANTHER" id="PTHR43652:SF2">
    <property type="entry name" value="BASIC AMINO ACID ANTIPORTER YFCC-RELATED"/>
    <property type="match status" value="1"/>
</dbReference>
<evidence type="ECO:0000256" key="5">
    <source>
        <dbReference type="ARBA" id="ARBA00022989"/>
    </source>
</evidence>
<evidence type="ECO:0000256" key="4">
    <source>
        <dbReference type="ARBA" id="ARBA00022737"/>
    </source>
</evidence>